<evidence type="ECO:0000313" key="1">
    <source>
        <dbReference type="EMBL" id="KJK45372.1"/>
    </source>
</evidence>
<evidence type="ECO:0000313" key="2">
    <source>
        <dbReference type="Proteomes" id="UP000033393"/>
    </source>
</evidence>
<reference evidence="1 2" key="1">
    <citation type="submission" date="2015-02" db="EMBL/GenBank/DDBJ databases">
        <authorList>
            <person name="Ju K.-S."/>
            <person name="Doroghazi J.R."/>
            <person name="Metcalf W."/>
        </authorList>
    </citation>
    <scope>NUCLEOTIDE SEQUENCE [LARGE SCALE GENOMIC DNA]</scope>
    <source>
        <strain evidence="1 2">NRRL B-16140</strain>
    </source>
</reference>
<organism evidence="1 2">
    <name type="scientific">Lentzea aerocolonigenes</name>
    <name type="common">Lechevalieria aerocolonigenes</name>
    <name type="synonym">Saccharothrix aerocolonigenes</name>
    <dbReference type="NCBI Taxonomy" id="68170"/>
    <lineage>
        <taxon>Bacteria</taxon>
        <taxon>Bacillati</taxon>
        <taxon>Actinomycetota</taxon>
        <taxon>Actinomycetes</taxon>
        <taxon>Pseudonocardiales</taxon>
        <taxon>Pseudonocardiaceae</taxon>
        <taxon>Lentzea</taxon>
    </lineage>
</organism>
<gene>
    <name evidence="1" type="ORF">UK23_26550</name>
</gene>
<comment type="caution">
    <text evidence="1">The sequence shown here is derived from an EMBL/GenBank/DDBJ whole genome shotgun (WGS) entry which is preliminary data.</text>
</comment>
<dbReference type="PATRIC" id="fig|68170.10.peg.6867"/>
<proteinExistence type="predicted"/>
<dbReference type="AlphaFoldDB" id="A0A0F0GTL6"/>
<sequence length="479" mass="54289">MSSGNCTVNAVPRPVMLITPTDPLGGDHMDFARELADFRYYAVFKGASQRVEDAAMLVRKPQGYDEEEYAGHGLWVDTDKLYRLDSGRDWTDDYRAVTEAEARQLRAQIDANWAANWNHHVISADGVPFAVVVTHKDARRNLRPYRIGRYEHRGFGQTDLLDRLPDEQAWSVEDVAPEAATEALVRMEQRQREGSWFSGGYAVFHTLADVLDLDSAYAVVPRPAPEHEFTARLSEQEARRLTALIDLRRAKKQVGPVDGHQHFALFNRTEDAADPRNAHSVVRSTVDSSLPKWEMFLRQGEWLSAVRPSDQTPLLPLGAADLDAVTAALMSGEHRYLEVRSRETGPVALLRLTGTTEESAVDLGWEPSEILTRLPGEESWFVGEVDEQGMERRRYASALLRRSVRFAEDEYRYFAVFPTPDLLFDLARAVLVVRRRGEAQEKFAGLAGWVPSSPDEHLDRKYLGRYLPISHEEMERLVS</sequence>
<protein>
    <submittedName>
        <fullName evidence="1">Uncharacterized protein</fullName>
    </submittedName>
</protein>
<dbReference type="Proteomes" id="UP000033393">
    <property type="component" value="Unassembled WGS sequence"/>
</dbReference>
<dbReference type="EMBL" id="JYJG01000214">
    <property type="protein sequence ID" value="KJK45372.1"/>
    <property type="molecule type" value="Genomic_DNA"/>
</dbReference>
<name>A0A0F0GTL6_LENAE</name>
<keyword evidence="2" id="KW-1185">Reference proteome</keyword>
<accession>A0A0F0GTL6</accession>